<reference evidence="1 2" key="1">
    <citation type="journal article" date="2018" name="Nat. Ecol. Evol.">
        <title>Shark genomes provide insights into elasmobranch evolution and the origin of vertebrates.</title>
        <authorList>
            <person name="Hara Y"/>
            <person name="Yamaguchi K"/>
            <person name="Onimaru K"/>
            <person name="Kadota M"/>
            <person name="Koyanagi M"/>
            <person name="Keeley SD"/>
            <person name="Tatsumi K"/>
            <person name="Tanaka K"/>
            <person name="Motone F"/>
            <person name="Kageyama Y"/>
            <person name="Nozu R"/>
            <person name="Adachi N"/>
            <person name="Nishimura O"/>
            <person name="Nakagawa R"/>
            <person name="Tanegashima C"/>
            <person name="Kiyatake I"/>
            <person name="Matsumoto R"/>
            <person name="Murakumo K"/>
            <person name="Nishida K"/>
            <person name="Terakita A"/>
            <person name="Kuratani S"/>
            <person name="Sato K"/>
            <person name="Hyodo S Kuraku.S."/>
        </authorList>
    </citation>
    <scope>NUCLEOTIDE SEQUENCE [LARGE SCALE GENOMIC DNA]</scope>
</reference>
<dbReference type="EMBL" id="BFAA01001442">
    <property type="protein sequence ID" value="GCB65493.1"/>
    <property type="molecule type" value="Genomic_DNA"/>
</dbReference>
<keyword evidence="2" id="KW-1185">Reference proteome</keyword>
<dbReference type="AlphaFoldDB" id="A0A401NX88"/>
<accession>A0A401NX88</accession>
<gene>
    <name evidence="1" type="ORF">scyTo_0004800</name>
</gene>
<protein>
    <submittedName>
        <fullName evidence="1">Uncharacterized protein</fullName>
    </submittedName>
</protein>
<organism evidence="1 2">
    <name type="scientific">Scyliorhinus torazame</name>
    <name type="common">Cloudy catshark</name>
    <name type="synonym">Catulus torazame</name>
    <dbReference type="NCBI Taxonomy" id="75743"/>
    <lineage>
        <taxon>Eukaryota</taxon>
        <taxon>Metazoa</taxon>
        <taxon>Chordata</taxon>
        <taxon>Craniata</taxon>
        <taxon>Vertebrata</taxon>
        <taxon>Chondrichthyes</taxon>
        <taxon>Elasmobranchii</taxon>
        <taxon>Galeomorphii</taxon>
        <taxon>Galeoidea</taxon>
        <taxon>Carcharhiniformes</taxon>
        <taxon>Scyliorhinidae</taxon>
        <taxon>Scyliorhinus</taxon>
    </lineage>
</organism>
<evidence type="ECO:0000313" key="1">
    <source>
        <dbReference type="EMBL" id="GCB65493.1"/>
    </source>
</evidence>
<name>A0A401NX88_SCYTO</name>
<sequence length="55" mass="5892">EAALGAVGGKGGFANIQWRLQRPKQEAASLISQGKGKICNRELKLKIISGSDKRL</sequence>
<feature type="non-terminal residue" evidence="1">
    <location>
        <position position="1"/>
    </location>
</feature>
<dbReference type="Proteomes" id="UP000288216">
    <property type="component" value="Unassembled WGS sequence"/>
</dbReference>
<evidence type="ECO:0000313" key="2">
    <source>
        <dbReference type="Proteomes" id="UP000288216"/>
    </source>
</evidence>
<proteinExistence type="predicted"/>
<comment type="caution">
    <text evidence="1">The sequence shown here is derived from an EMBL/GenBank/DDBJ whole genome shotgun (WGS) entry which is preliminary data.</text>
</comment>